<name>X0U1R2_9ZZZZ</name>
<evidence type="ECO:0000313" key="1">
    <source>
        <dbReference type="EMBL" id="GAF99723.1"/>
    </source>
</evidence>
<feature type="non-terminal residue" evidence="1">
    <location>
        <position position="212"/>
    </location>
</feature>
<dbReference type="EMBL" id="BARS01028866">
    <property type="protein sequence ID" value="GAF99723.1"/>
    <property type="molecule type" value="Genomic_DNA"/>
</dbReference>
<comment type="caution">
    <text evidence="1">The sequence shown here is derived from an EMBL/GenBank/DDBJ whole genome shotgun (WGS) entry which is preliminary data.</text>
</comment>
<protein>
    <submittedName>
        <fullName evidence="1">Uncharacterized protein</fullName>
    </submittedName>
</protein>
<organism evidence="1">
    <name type="scientific">marine sediment metagenome</name>
    <dbReference type="NCBI Taxonomy" id="412755"/>
    <lineage>
        <taxon>unclassified sequences</taxon>
        <taxon>metagenomes</taxon>
        <taxon>ecological metagenomes</taxon>
    </lineage>
</organism>
<dbReference type="InterPro" id="IPR053738">
    <property type="entry name" value="Lambda_capsid_assembly"/>
</dbReference>
<gene>
    <name evidence="1" type="ORF">S01H1_45201</name>
</gene>
<accession>X0U1R2</accession>
<sequence length="212" mass="23073">MPILSGLHVDKTLTGLSLRFTNPEVIFELAVPTINVKHETDKYFTYDKSHLRIEEDVRADKSLANKASYDLDSANYSVQEHALEDLVTPRMLQNADGALEPSIDATNNLMSKITLRLEVDGAATIFATANYSSQQTLAGANKWSVNTASQPILNVASACSEVLSNCGRTPNTAILGRLAFKALKNNDEILDAIKHTQTGIVTKDILRANSGL</sequence>
<proteinExistence type="predicted"/>
<dbReference type="AlphaFoldDB" id="X0U1R2"/>
<reference evidence="1" key="1">
    <citation type="journal article" date="2014" name="Front. Microbiol.">
        <title>High frequency of phylogenetically diverse reductive dehalogenase-homologous genes in deep subseafloor sedimentary metagenomes.</title>
        <authorList>
            <person name="Kawai M."/>
            <person name="Futagami T."/>
            <person name="Toyoda A."/>
            <person name="Takaki Y."/>
            <person name="Nishi S."/>
            <person name="Hori S."/>
            <person name="Arai W."/>
            <person name="Tsubouchi T."/>
            <person name="Morono Y."/>
            <person name="Uchiyama I."/>
            <person name="Ito T."/>
            <person name="Fujiyama A."/>
            <person name="Inagaki F."/>
            <person name="Takami H."/>
        </authorList>
    </citation>
    <scope>NUCLEOTIDE SEQUENCE</scope>
    <source>
        <strain evidence="1">Expedition CK06-06</strain>
    </source>
</reference>
<dbReference type="Gene3D" id="3.90.1690.10">
    <property type="entry name" value="phage-related protein like domain"/>
    <property type="match status" value="1"/>
</dbReference>